<dbReference type="STRING" id="426128.SAMN05660297_01366"/>
<dbReference type="SUPFAM" id="SSF51905">
    <property type="entry name" value="FAD/NAD(P)-binding domain"/>
    <property type="match status" value="1"/>
</dbReference>
<dbReference type="Gene3D" id="1.10.8.260">
    <property type="entry name" value="HI0933 insert domain-like"/>
    <property type="match status" value="1"/>
</dbReference>
<name>A0A1I0BPJ4_9FIRM</name>
<feature type="domain" description="RsdA/BaiN/AoA(So)-like insert" evidence="5">
    <location>
        <begin position="192"/>
        <end position="353"/>
    </location>
</feature>
<dbReference type="PANTHER" id="PTHR42887:SF2">
    <property type="entry name" value="OS12G0638800 PROTEIN"/>
    <property type="match status" value="1"/>
</dbReference>
<dbReference type="PRINTS" id="PR00368">
    <property type="entry name" value="FADPNR"/>
</dbReference>
<protein>
    <recommendedName>
        <fullName evidence="8">Aminoacetone oxidase family FAD-binding enzyme</fullName>
    </recommendedName>
</protein>
<keyword evidence="7" id="KW-1185">Reference proteome</keyword>
<evidence type="ECO:0000313" key="7">
    <source>
        <dbReference type="Proteomes" id="UP000199568"/>
    </source>
</evidence>
<dbReference type="InterPro" id="IPR036188">
    <property type="entry name" value="FAD/NAD-bd_sf"/>
</dbReference>
<dbReference type="Gene3D" id="2.40.30.10">
    <property type="entry name" value="Translation factors"/>
    <property type="match status" value="1"/>
</dbReference>
<organism evidence="6 7">
    <name type="scientific">Natronincola peptidivorans</name>
    <dbReference type="NCBI Taxonomy" id="426128"/>
    <lineage>
        <taxon>Bacteria</taxon>
        <taxon>Bacillati</taxon>
        <taxon>Bacillota</taxon>
        <taxon>Clostridia</taxon>
        <taxon>Peptostreptococcales</taxon>
        <taxon>Natronincolaceae</taxon>
        <taxon>Natronincola</taxon>
    </lineage>
</organism>
<dbReference type="InterPro" id="IPR057661">
    <property type="entry name" value="RsdA/BaiN/AoA(So)_Rossmann"/>
</dbReference>
<dbReference type="Gene3D" id="3.50.50.60">
    <property type="entry name" value="FAD/NAD(P)-binding domain"/>
    <property type="match status" value="1"/>
</dbReference>
<dbReference type="NCBIfam" id="TIGR00275">
    <property type="entry name" value="aminoacetone oxidase family FAD-binding enzyme"/>
    <property type="match status" value="1"/>
</dbReference>
<dbReference type="Pfam" id="PF22780">
    <property type="entry name" value="HI0933_like_1st"/>
    <property type="match status" value="1"/>
</dbReference>
<dbReference type="InterPro" id="IPR004792">
    <property type="entry name" value="BaiN-like"/>
</dbReference>
<dbReference type="OrthoDB" id="9773233at2"/>
<gene>
    <name evidence="6" type="ORF">SAMN05660297_01366</name>
</gene>
<keyword evidence="2" id="KW-0285">Flavoprotein</keyword>
<dbReference type="AlphaFoldDB" id="A0A1I0BPJ4"/>
<dbReference type="SUPFAM" id="SSF160996">
    <property type="entry name" value="HI0933 insert domain-like"/>
    <property type="match status" value="1"/>
</dbReference>
<accession>A0A1I0BPJ4</accession>
<evidence type="ECO:0000256" key="1">
    <source>
        <dbReference type="ARBA" id="ARBA00001974"/>
    </source>
</evidence>
<dbReference type="PANTHER" id="PTHR42887">
    <property type="entry name" value="OS12G0638800 PROTEIN"/>
    <property type="match status" value="1"/>
</dbReference>
<feature type="domain" description="RsdA/BaiN/AoA(So)-like Rossmann fold-like" evidence="4">
    <location>
        <begin position="6"/>
        <end position="407"/>
    </location>
</feature>
<evidence type="ECO:0000256" key="3">
    <source>
        <dbReference type="ARBA" id="ARBA00022827"/>
    </source>
</evidence>
<comment type="cofactor">
    <cofactor evidence="1">
        <name>FAD</name>
        <dbReference type="ChEBI" id="CHEBI:57692"/>
    </cofactor>
</comment>
<proteinExistence type="predicted"/>
<dbReference type="InterPro" id="IPR055178">
    <property type="entry name" value="RsdA/BaiN/AoA(So)-like_dom"/>
</dbReference>
<dbReference type="RefSeq" id="WP_090441257.1">
    <property type="nucleotide sequence ID" value="NZ_FOHU01000004.1"/>
</dbReference>
<evidence type="ECO:0000259" key="5">
    <source>
        <dbReference type="Pfam" id="PF22780"/>
    </source>
</evidence>
<evidence type="ECO:0008006" key="8">
    <source>
        <dbReference type="Google" id="ProtNLM"/>
    </source>
</evidence>
<keyword evidence="3" id="KW-0274">FAD</keyword>
<reference evidence="6 7" key="1">
    <citation type="submission" date="2016-10" db="EMBL/GenBank/DDBJ databases">
        <authorList>
            <person name="de Groot N.N."/>
        </authorList>
    </citation>
    <scope>NUCLEOTIDE SEQUENCE [LARGE SCALE GENOMIC DNA]</scope>
    <source>
        <strain evidence="6 7">DSM 18979</strain>
    </source>
</reference>
<dbReference type="Proteomes" id="UP000199568">
    <property type="component" value="Unassembled WGS sequence"/>
</dbReference>
<dbReference type="Pfam" id="PF03486">
    <property type="entry name" value="HI0933_like"/>
    <property type="match status" value="1"/>
</dbReference>
<evidence type="ECO:0000256" key="2">
    <source>
        <dbReference type="ARBA" id="ARBA00022630"/>
    </source>
</evidence>
<sequence length="412" mass="45301">MIKNLHVLVIGGGAAGLTAAIAAGRNGAKVTIIEKLDRVGKKILATGNGRCNFTNINMDLKFFHGENVRFAQGILQSFDVEQTISFFEYLGIAHKIEEGGKVFPMSDQAASVLDVLRYEIEELDIKEQCNSEVVSIQAKDKGFKLILKDKQTIEGDKVILTTGGKASPQLGSDGNGYLLAKSLGHRVIETIPALVQLKLKAPFLKALKGVKFIGEAAIIGEESILRKEAGEILFTDYGISGPPILQLSRKAAEGLKNKKKLYIQLDMFPHLQWEELLEMLQIRLGYQPQKALDFSFIGLLNKRLIPVVLKEAGIKNPQKKCETISIDEIEKIVDQLKQWRIEIVDTQSWRNAQTTAGGLDVEDIDAKTMESKLIPGLYFAGEIVDIDGDCGGFNLQWAWSSGYIAGEAATLL</sequence>
<dbReference type="PRINTS" id="PR00411">
    <property type="entry name" value="PNDRDTASEI"/>
</dbReference>
<evidence type="ECO:0000313" key="6">
    <source>
        <dbReference type="EMBL" id="SET08927.1"/>
    </source>
</evidence>
<dbReference type="InterPro" id="IPR023166">
    <property type="entry name" value="BaiN-like_dom_sf"/>
</dbReference>
<evidence type="ECO:0000259" key="4">
    <source>
        <dbReference type="Pfam" id="PF03486"/>
    </source>
</evidence>
<dbReference type="EMBL" id="FOHU01000004">
    <property type="protein sequence ID" value="SET08927.1"/>
    <property type="molecule type" value="Genomic_DNA"/>
</dbReference>